<evidence type="ECO:0000313" key="1">
    <source>
        <dbReference type="EMBL" id="PRX24456.1"/>
    </source>
</evidence>
<sequence length="212" mass="23735">MAGWSINDIAVRMGIAKSTAFAWVRHVPSDPASARAQQRRELARQRIADRWDRFREERERHQAGVRAVAAAAVGGVSERDVLLLGAIAYRCANGRARTDRFVFVSDDPGPLLLVLRFLRLHGYDPGDLTYRVSVRSAADAEAAVDWWARVLSIPRECFRKAAVRKRVPSGDRHGCLAVMAPRSRELCWRAEGVVRAVVGEASSAYRDRLDDR</sequence>
<organism evidence="1 2">
    <name type="scientific">Actinoplanes italicus</name>
    <dbReference type="NCBI Taxonomy" id="113567"/>
    <lineage>
        <taxon>Bacteria</taxon>
        <taxon>Bacillati</taxon>
        <taxon>Actinomycetota</taxon>
        <taxon>Actinomycetes</taxon>
        <taxon>Micromonosporales</taxon>
        <taxon>Micromonosporaceae</taxon>
        <taxon>Actinoplanes</taxon>
    </lineage>
</organism>
<name>A0A2T0KLE9_9ACTN</name>
<evidence type="ECO:0000313" key="2">
    <source>
        <dbReference type="Proteomes" id="UP000239415"/>
    </source>
</evidence>
<comment type="caution">
    <text evidence="1">The sequence shown here is derived from an EMBL/GenBank/DDBJ whole genome shotgun (WGS) entry which is preliminary data.</text>
</comment>
<dbReference type="Proteomes" id="UP000239415">
    <property type="component" value="Unassembled WGS sequence"/>
</dbReference>
<evidence type="ECO:0008006" key="3">
    <source>
        <dbReference type="Google" id="ProtNLM"/>
    </source>
</evidence>
<dbReference type="AlphaFoldDB" id="A0A2T0KLE9"/>
<protein>
    <recommendedName>
        <fullName evidence="3">Homeodomain-like domain-containing protein</fullName>
    </recommendedName>
</protein>
<proteinExistence type="predicted"/>
<keyword evidence="2" id="KW-1185">Reference proteome</keyword>
<gene>
    <name evidence="1" type="ORF">CLV67_102232</name>
</gene>
<reference evidence="1 2" key="1">
    <citation type="submission" date="2018-03" db="EMBL/GenBank/DDBJ databases">
        <title>Genomic Encyclopedia of Archaeal and Bacterial Type Strains, Phase II (KMG-II): from individual species to whole genera.</title>
        <authorList>
            <person name="Goeker M."/>
        </authorList>
    </citation>
    <scope>NUCLEOTIDE SEQUENCE [LARGE SCALE GENOMIC DNA]</scope>
    <source>
        <strain evidence="1 2">DSM 43146</strain>
    </source>
</reference>
<dbReference type="EMBL" id="PVMZ01000002">
    <property type="protein sequence ID" value="PRX24456.1"/>
    <property type="molecule type" value="Genomic_DNA"/>
</dbReference>
<accession>A0A2T0KLE9</accession>